<proteinExistence type="predicted"/>
<gene>
    <name evidence="1" type="ORF">Calla_1627</name>
</gene>
<evidence type="ECO:0000313" key="1">
    <source>
        <dbReference type="EMBL" id="AEM74229.1"/>
    </source>
</evidence>
<protein>
    <submittedName>
        <fullName evidence="1">CRISPR-associated protein Csc1</fullName>
    </submittedName>
</protein>
<name>G2PT70_9FIRM</name>
<dbReference type="EMBL" id="CP003001">
    <property type="protein sequence ID" value="AEM74229.1"/>
    <property type="molecule type" value="Genomic_DNA"/>
</dbReference>
<dbReference type="NCBIfam" id="TIGR03159">
    <property type="entry name" value="cas_Csc1"/>
    <property type="match status" value="1"/>
</dbReference>
<dbReference type="HOGENOM" id="CLU_095955_0_0_9"/>
<dbReference type="KEGG" id="clc:Calla_1627"/>
<reference evidence="1 2" key="1">
    <citation type="submission" date="2011-08" db="EMBL/GenBank/DDBJ databases">
        <title>Complete sequence of Caldicellulosiruptor lactoaceticus 6A.</title>
        <authorList>
            <consortium name="US DOE Joint Genome Institute"/>
            <person name="Lucas S."/>
            <person name="Han J."/>
            <person name="Lapidus A."/>
            <person name="Cheng J.-F."/>
            <person name="Goodwin L."/>
            <person name="Pitluck S."/>
            <person name="Peters L."/>
            <person name="Davenport K."/>
            <person name="Detter J.C."/>
            <person name="Han C."/>
            <person name="Tapia R."/>
            <person name="Land M."/>
            <person name="Hauser L."/>
            <person name="Kyrpides N."/>
            <person name="Ivanova N."/>
            <person name="Ovchinnikova G."/>
            <person name="Pagani I."/>
            <person name="Blumer-Schuette S.E."/>
            <person name="Kelly R.M."/>
            <person name="Woyke T."/>
        </authorList>
    </citation>
    <scope>NUCLEOTIDE SEQUENCE [LARGE SCALE GENOMIC DNA]</scope>
    <source>
        <strain evidence="1 2">6A</strain>
    </source>
</reference>
<dbReference type="RefSeq" id="WP_014042851.1">
    <property type="nucleotide sequence ID" value="NC_015949.1"/>
</dbReference>
<dbReference type="Proteomes" id="UP000009257">
    <property type="component" value="Chromosome"/>
</dbReference>
<sequence>MYIGQIRLELLDFLFFSSLEYGNYYKTSLYLHNYALCYALGLCPQRYFIQIDKTHYKEDLKNLAKQGIYTYPAKWVGDFTEFQFNSMRDDYLLSREQNSPYPIHGFIKTIAPMSFTITYIVAPEKLNLPSRIRLGKWETLTNVEVEWFKAEKVSKKDFLYQGVLNYFDLVHKPTAFNITELSLPNRLIENCFFENTILITADKIELPLCSFENI</sequence>
<accession>G2PT70</accession>
<organism evidence="1 2">
    <name type="scientific">Caldicellulosiruptor acetigenus 6A</name>
    <dbReference type="NCBI Taxonomy" id="632516"/>
    <lineage>
        <taxon>Bacteria</taxon>
        <taxon>Bacillati</taxon>
        <taxon>Bacillota</taxon>
        <taxon>Bacillota incertae sedis</taxon>
        <taxon>Caldicellulosiruptorales</taxon>
        <taxon>Caldicellulosiruptoraceae</taxon>
        <taxon>Caldicellulosiruptor</taxon>
    </lineage>
</organism>
<dbReference type="InterPro" id="IPR017576">
    <property type="entry name" value="CRISPR-assoc_prot_Csc1"/>
</dbReference>
<dbReference type="AlphaFoldDB" id="G2PT70"/>
<evidence type="ECO:0000313" key="2">
    <source>
        <dbReference type="Proteomes" id="UP000009257"/>
    </source>
</evidence>
<dbReference type="Pfam" id="PF26241">
    <property type="entry name" value="Cas_Csc1"/>
    <property type="match status" value="1"/>
</dbReference>